<dbReference type="AlphaFoldDB" id="A0A058ZQT1"/>
<evidence type="ECO:0000313" key="1">
    <source>
        <dbReference type="EMBL" id="KCV83590.1"/>
    </source>
</evidence>
<evidence type="ECO:0000313" key="2">
    <source>
        <dbReference type="Proteomes" id="UP000024836"/>
    </source>
</evidence>
<dbReference type="OrthoDB" id="7845345at2"/>
<dbReference type="RefSeq" id="WP_035247539.1">
    <property type="nucleotide sequence ID" value="NZ_AQQY01000001.1"/>
</dbReference>
<protein>
    <submittedName>
        <fullName evidence="1">Uncharacterized protein</fullName>
    </submittedName>
</protein>
<proteinExistence type="predicted"/>
<reference evidence="1 2" key="1">
    <citation type="submission" date="2013-04" db="EMBL/GenBank/DDBJ databases">
        <title>Shimia sp. 22II-S11-Z10 Genome Sequencing.</title>
        <authorList>
            <person name="Lai Q."/>
            <person name="Li G."/>
            <person name="Shao Z."/>
        </authorList>
    </citation>
    <scope>NUCLEOTIDE SEQUENCE [LARGE SCALE GENOMIC DNA]</scope>
    <source>
        <strain evidence="2">22II-S11-Z10</strain>
    </source>
</reference>
<dbReference type="EMBL" id="AQQY01000001">
    <property type="protein sequence ID" value="KCV83590.1"/>
    <property type="molecule type" value="Genomic_DNA"/>
</dbReference>
<organism evidence="1 2">
    <name type="scientific">Actibacterium atlanticum</name>
    <dbReference type="NCBI Taxonomy" id="1461693"/>
    <lineage>
        <taxon>Bacteria</taxon>
        <taxon>Pseudomonadati</taxon>
        <taxon>Pseudomonadota</taxon>
        <taxon>Alphaproteobacteria</taxon>
        <taxon>Rhodobacterales</taxon>
        <taxon>Roseobacteraceae</taxon>
        <taxon>Actibacterium</taxon>
    </lineage>
</organism>
<name>A0A058ZQT1_9RHOB</name>
<comment type="caution">
    <text evidence="1">The sequence shown here is derived from an EMBL/GenBank/DDBJ whole genome shotgun (WGS) entry which is preliminary data.</text>
</comment>
<gene>
    <name evidence="1" type="ORF">ATO10_02480</name>
</gene>
<keyword evidence="2" id="KW-1185">Reference proteome</keyword>
<dbReference type="Proteomes" id="UP000024836">
    <property type="component" value="Unassembled WGS sequence"/>
</dbReference>
<accession>A0A058ZQT1</accession>
<sequence>MLDANKLESELGAENFALPLKPVHREAMLDLVLTWGTLDGMLAMLLAHMMGVSYSEAADTIGKKSGSGKLAEMIRLIKDRESAREFSNFLKRHKRQYERHSVLRNRIAHGHCAGYLLADDNYVIFAMFERHGDTNMAVDAVPVEEMERATKWGKALAEFIMRTIDKLDDEIP</sequence>